<evidence type="ECO:0000313" key="2">
    <source>
        <dbReference type="EMBL" id="SEP89372.1"/>
    </source>
</evidence>
<dbReference type="GO" id="GO:0010181">
    <property type="term" value="F:FMN binding"/>
    <property type="evidence" value="ECO:0007669"/>
    <property type="project" value="InterPro"/>
</dbReference>
<dbReference type="InterPro" id="IPR026816">
    <property type="entry name" value="Flavodoxin_dom"/>
</dbReference>
<name>A0A1H9BK76_9ACTN</name>
<dbReference type="STRING" id="403935.SAMN05216481_102442"/>
<reference evidence="2 3" key="1">
    <citation type="submission" date="2016-10" db="EMBL/GenBank/DDBJ databases">
        <authorList>
            <person name="de Groot N.N."/>
        </authorList>
    </citation>
    <scope>NUCLEOTIDE SEQUENCE [LARGE SCALE GENOMIC DNA]</scope>
    <source>
        <strain evidence="2 3">CGMCC 4.3519</strain>
    </source>
</reference>
<protein>
    <submittedName>
        <fullName evidence="2">Menaquinone-dependent protoporphyrinogen oxidase</fullName>
    </submittedName>
</protein>
<dbReference type="EMBL" id="FOET01000002">
    <property type="protein sequence ID" value="SEP89372.1"/>
    <property type="molecule type" value="Genomic_DNA"/>
</dbReference>
<accession>A0A1H9BK76</accession>
<keyword evidence="3" id="KW-1185">Reference proteome</keyword>
<dbReference type="AlphaFoldDB" id="A0A1H9BK76"/>
<organism evidence="2 3">
    <name type="scientific">Streptomyces radiopugnans</name>
    <dbReference type="NCBI Taxonomy" id="403935"/>
    <lineage>
        <taxon>Bacteria</taxon>
        <taxon>Bacillati</taxon>
        <taxon>Actinomycetota</taxon>
        <taxon>Actinomycetes</taxon>
        <taxon>Kitasatosporales</taxon>
        <taxon>Streptomycetaceae</taxon>
        <taxon>Streptomyces</taxon>
    </lineage>
</organism>
<dbReference type="Gene3D" id="3.40.50.360">
    <property type="match status" value="1"/>
</dbReference>
<dbReference type="InterPro" id="IPR008254">
    <property type="entry name" value="Flavodoxin/NO_synth"/>
</dbReference>
<dbReference type="Proteomes" id="UP000199055">
    <property type="component" value="Unassembled WGS sequence"/>
</dbReference>
<evidence type="ECO:0000259" key="1">
    <source>
        <dbReference type="PROSITE" id="PS50902"/>
    </source>
</evidence>
<feature type="domain" description="Flavodoxin-like" evidence="1">
    <location>
        <begin position="3"/>
        <end position="147"/>
    </location>
</feature>
<proteinExistence type="predicted"/>
<dbReference type="PROSITE" id="PS50902">
    <property type="entry name" value="FLAVODOXIN_LIKE"/>
    <property type="match status" value="1"/>
</dbReference>
<dbReference type="InterPro" id="IPR029039">
    <property type="entry name" value="Flavoprotein-like_sf"/>
</dbReference>
<sequence>MTVLVGYASAHGSTREIAERIAARLAERGVEAETASLDAVGDAGGYDAYVLGSAVHGMAWLPEATGFVHTHRGLLAGRPVWIFSVGMPAALRGPWKPMAPKEEPKVTEEVLADLSPRDHAMFSGVVAPEHLPGAGRAVFRAMGLRYGDYRDWEAIDAFADTVAGSLHPAPDSP</sequence>
<dbReference type="SUPFAM" id="SSF52218">
    <property type="entry name" value="Flavoproteins"/>
    <property type="match status" value="1"/>
</dbReference>
<dbReference type="RefSeq" id="WP_093656542.1">
    <property type="nucleotide sequence ID" value="NZ_FOET01000002.1"/>
</dbReference>
<dbReference type="Pfam" id="PF12724">
    <property type="entry name" value="Flavodoxin_5"/>
    <property type="match status" value="1"/>
</dbReference>
<evidence type="ECO:0000313" key="3">
    <source>
        <dbReference type="Proteomes" id="UP000199055"/>
    </source>
</evidence>
<gene>
    <name evidence="2" type="ORF">SAMN05216481_102442</name>
</gene>